<sequence>MITTIWMEFSDSEMQHAIACCGEPLPPDLYEERHFASMPSDDPRYDAWFNMLPEPLRVGMVVPGE</sequence>
<organism evidence="1 2">
    <name type="scientific">Pandoraea capi</name>
    <dbReference type="NCBI Taxonomy" id="2508286"/>
    <lineage>
        <taxon>Bacteria</taxon>
        <taxon>Pseudomonadati</taxon>
        <taxon>Pseudomonadota</taxon>
        <taxon>Betaproteobacteria</taxon>
        <taxon>Burkholderiales</taxon>
        <taxon>Burkholderiaceae</taxon>
        <taxon>Pandoraea</taxon>
    </lineage>
</organism>
<comment type="caution">
    <text evidence="1">The sequence shown here is derived from an EMBL/GenBank/DDBJ whole genome shotgun (WGS) entry which is preliminary data.</text>
</comment>
<dbReference type="Proteomes" id="UP000366065">
    <property type="component" value="Unassembled WGS sequence"/>
</dbReference>
<protein>
    <submittedName>
        <fullName evidence="1">Uncharacterized protein</fullName>
    </submittedName>
</protein>
<keyword evidence="2" id="KW-1185">Reference proteome</keyword>
<proteinExistence type="predicted"/>
<dbReference type="RefSeq" id="WP_150721670.1">
    <property type="nucleotide sequence ID" value="NZ_CABPRV010000005.1"/>
</dbReference>
<dbReference type="EMBL" id="CABPRV010000005">
    <property type="protein sequence ID" value="VVE13170.1"/>
    <property type="molecule type" value="Genomic_DNA"/>
</dbReference>
<evidence type="ECO:0000313" key="1">
    <source>
        <dbReference type="EMBL" id="VVE13170.1"/>
    </source>
</evidence>
<gene>
    <name evidence="1" type="ORF">PCA20602_02743</name>
</gene>
<name>A0ABY6W0Y3_9BURK</name>
<reference evidence="1 2" key="1">
    <citation type="submission" date="2019-08" db="EMBL/GenBank/DDBJ databases">
        <authorList>
            <person name="Peeters C."/>
        </authorList>
    </citation>
    <scope>NUCLEOTIDE SEQUENCE [LARGE SCALE GENOMIC DNA]</scope>
    <source>
        <strain evidence="1 2">LMG 20602</strain>
    </source>
</reference>
<accession>A0ABY6W0Y3</accession>
<evidence type="ECO:0000313" key="2">
    <source>
        <dbReference type="Proteomes" id="UP000366065"/>
    </source>
</evidence>